<feature type="transmembrane region" description="Helical" evidence="12">
    <location>
        <begin position="211"/>
        <end position="229"/>
    </location>
</feature>
<dbReference type="Pfam" id="PF00672">
    <property type="entry name" value="HAMP"/>
    <property type="match status" value="1"/>
</dbReference>
<evidence type="ECO:0000256" key="4">
    <source>
        <dbReference type="ARBA" id="ARBA00022553"/>
    </source>
</evidence>
<proteinExistence type="predicted"/>
<dbReference type="SMART" id="SM00304">
    <property type="entry name" value="HAMP"/>
    <property type="match status" value="1"/>
</dbReference>
<comment type="subcellular location">
    <subcellularLocation>
        <location evidence="2">Cell membrane</location>
    </subcellularLocation>
</comment>
<reference evidence="15 16" key="1">
    <citation type="submission" date="2019-01" db="EMBL/GenBank/DDBJ databases">
        <title>Nocardioides guangzhouensis sp. nov., an actinobacterium isolated from soil.</title>
        <authorList>
            <person name="Fu Y."/>
            <person name="Cai Y."/>
            <person name="Lin Z."/>
            <person name="Chen P."/>
        </authorList>
    </citation>
    <scope>NUCLEOTIDE SEQUENCE [LARGE SCALE GENOMIC DNA]</scope>
    <source>
        <strain evidence="15 16">130</strain>
    </source>
</reference>
<dbReference type="Gene3D" id="3.30.565.10">
    <property type="entry name" value="Histidine kinase-like ATPase, C-terminal domain"/>
    <property type="match status" value="1"/>
</dbReference>
<sequence>MTTTTAGPGTASARTTGTTGTTTTDRDRGHKASTQDARPHRPGVSVRVRITATVALLVALALTLAGVIIYAIESARVESAAAEQADQEIAEFLQLQQRGTDPQTGQPFASTQRLLRVFLERNVPSDDELFIGWLGSRPRFQSTSRHDVSTDLDLLNLVRENLADGRSMRTDSEAGELLVTMQPVTGDTDGGLVVVTFLDDARSELTSLVRTYAIVSLLSLGAITAVAFWQSGRLLAPLRRLNDAARDITATDLSRRLPETGNDDITALTRTFNQMLDRLESAFAGQRQFLDDAGHELRTPLTVLAGHLELLDASDPTEVASTRALLADEVDRMSRLVGDLILLAQAGRPGFITRQPVDLDELTTSVLAKARALGDRDWRSDGVGVGSLSADHQRLTQALLQLAENAVKHTVPGDVVAVGSAYDEGSARLWVRDSGPGVAPEDRAVVFERFGRGATMPDDDGFGLGLSIVRAIAEAHGGTVAVTDAEGGGARFEITLPTGLPSGKGETWPAS</sequence>
<comment type="caution">
    <text evidence="15">The sequence shown here is derived from an EMBL/GenBank/DDBJ whole genome shotgun (WGS) entry which is preliminary data.</text>
</comment>
<dbReference type="GO" id="GO:0000155">
    <property type="term" value="F:phosphorelay sensor kinase activity"/>
    <property type="evidence" value="ECO:0007669"/>
    <property type="project" value="InterPro"/>
</dbReference>
<evidence type="ECO:0000313" key="15">
    <source>
        <dbReference type="EMBL" id="RYP85816.1"/>
    </source>
</evidence>
<keyword evidence="9" id="KW-0902">Two-component regulatory system</keyword>
<accession>A0A4Q4ZEJ6</accession>
<dbReference type="CDD" id="cd00082">
    <property type="entry name" value="HisKA"/>
    <property type="match status" value="1"/>
</dbReference>
<dbReference type="InterPro" id="IPR003594">
    <property type="entry name" value="HATPase_dom"/>
</dbReference>
<evidence type="ECO:0000259" key="14">
    <source>
        <dbReference type="PROSITE" id="PS50885"/>
    </source>
</evidence>
<dbReference type="PROSITE" id="PS50109">
    <property type="entry name" value="HIS_KIN"/>
    <property type="match status" value="1"/>
</dbReference>
<evidence type="ECO:0000256" key="7">
    <source>
        <dbReference type="ARBA" id="ARBA00022777"/>
    </source>
</evidence>
<protein>
    <recommendedName>
        <fullName evidence="3">histidine kinase</fullName>
        <ecNumber evidence="3">2.7.13.3</ecNumber>
    </recommendedName>
</protein>
<dbReference type="InterPro" id="IPR005467">
    <property type="entry name" value="His_kinase_dom"/>
</dbReference>
<comment type="catalytic activity">
    <reaction evidence="1">
        <text>ATP + protein L-histidine = ADP + protein N-phospho-L-histidine.</text>
        <dbReference type="EC" id="2.7.13.3"/>
    </reaction>
</comment>
<keyword evidence="4" id="KW-0597">Phosphoprotein</keyword>
<name>A0A4Q4ZEJ6_9ACTN</name>
<evidence type="ECO:0000256" key="1">
    <source>
        <dbReference type="ARBA" id="ARBA00000085"/>
    </source>
</evidence>
<dbReference type="Proteomes" id="UP000295198">
    <property type="component" value="Unassembled WGS sequence"/>
</dbReference>
<gene>
    <name evidence="15" type="ORF">EKO23_10890</name>
</gene>
<dbReference type="InterPro" id="IPR003660">
    <property type="entry name" value="HAMP_dom"/>
</dbReference>
<organism evidence="15 16">
    <name type="scientific">Nocardioides guangzhouensis</name>
    <dbReference type="NCBI Taxonomy" id="2497878"/>
    <lineage>
        <taxon>Bacteria</taxon>
        <taxon>Bacillati</taxon>
        <taxon>Actinomycetota</taxon>
        <taxon>Actinomycetes</taxon>
        <taxon>Propionibacteriales</taxon>
        <taxon>Nocardioidaceae</taxon>
        <taxon>Nocardioides</taxon>
    </lineage>
</organism>
<evidence type="ECO:0000256" key="2">
    <source>
        <dbReference type="ARBA" id="ARBA00004236"/>
    </source>
</evidence>
<dbReference type="InterPro" id="IPR036890">
    <property type="entry name" value="HATPase_C_sf"/>
</dbReference>
<feature type="transmembrane region" description="Helical" evidence="12">
    <location>
        <begin position="50"/>
        <end position="72"/>
    </location>
</feature>
<feature type="domain" description="HAMP" evidence="14">
    <location>
        <begin position="232"/>
        <end position="284"/>
    </location>
</feature>
<evidence type="ECO:0000256" key="9">
    <source>
        <dbReference type="ARBA" id="ARBA00023012"/>
    </source>
</evidence>
<dbReference type="SUPFAM" id="SSF55874">
    <property type="entry name" value="ATPase domain of HSP90 chaperone/DNA topoisomerase II/histidine kinase"/>
    <property type="match status" value="1"/>
</dbReference>
<evidence type="ECO:0000259" key="13">
    <source>
        <dbReference type="PROSITE" id="PS50109"/>
    </source>
</evidence>
<dbReference type="SMART" id="SM00388">
    <property type="entry name" value="HisKA"/>
    <property type="match status" value="1"/>
</dbReference>
<dbReference type="InterPro" id="IPR004358">
    <property type="entry name" value="Sig_transdc_His_kin-like_C"/>
</dbReference>
<dbReference type="InterPro" id="IPR050428">
    <property type="entry name" value="TCS_sensor_his_kinase"/>
</dbReference>
<feature type="compositionally biased region" description="Low complexity" evidence="11">
    <location>
        <begin position="1"/>
        <end position="23"/>
    </location>
</feature>
<keyword evidence="16" id="KW-1185">Reference proteome</keyword>
<dbReference type="PANTHER" id="PTHR45436:SF5">
    <property type="entry name" value="SENSOR HISTIDINE KINASE TRCS"/>
    <property type="match status" value="1"/>
</dbReference>
<dbReference type="SUPFAM" id="SSF47384">
    <property type="entry name" value="Homodimeric domain of signal transducing histidine kinase"/>
    <property type="match status" value="1"/>
</dbReference>
<dbReference type="Gene3D" id="6.10.340.10">
    <property type="match status" value="1"/>
</dbReference>
<dbReference type="PANTHER" id="PTHR45436">
    <property type="entry name" value="SENSOR HISTIDINE KINASE YKOH"/>
    <property type="match status" value="1"/>
</dbReference>
<dbReference type="CDD" id="cd00075">
    <property type="entry name" value="HATPase"/>
    <property type="match status" value="1"/>
</dbReference>
<evidence type="ECO:0000256" key="12">
    <source>
        <dbReference type="SAM" id="Phobius"/>
    </source>
</evidence>
<dbReference type="PROSITE" id="PS50885">
    <property type="entry name" value="HAMP"/>
    <property type="match status" value="1"/>
</dbReference>
<keyword evidence="5" id="KW-0808">Transferase</keyword>
<dbReference type="InterPro" id="IPR036097">
    <property type="entry name" value="HisK_dim/P_sf"/>
</dbReference>
<dbReference type="SUPFAM" id="SSF158472">
    <property type="entry name" value="HAMP domain-like"/>
    <property type="match status" value="1"/>
</dbReference>
<dbReference type="OrthoDB" id="9786919at2"/>
<dbReference type="InterPro" id="IPR003661">
    <property type="entry name" value="HisK_dim/P_dom"/>
</dbReference>
<keyword evidence="8 12" id="KW-1133">Transmembrane helix</keyword>
<evidence type="ECO:0000256" key="11">
    <source>
        <dbReference type="SAM" id="MobiDB-lite"/>
    </source>
</evidence>
<evidence type="ECO:0000256" key="5">
    <source>
        <dbReference type="ARBA" id="ARBA00022679"/>
    </source>
</evidence>
<evidence type="ECO:0000313" key="16">
    <source>
        <dbReference type="Proteomes" id="UP000295198"/>
    </source>
</evidence>
<evidence type="ECO:0000256" key="8">
    <source>
        <dbReference type="ARBA" id="ARBA00022989"/>
    </source>
</evidence>
<evidence type="ECO:0000256" key="6">
    <source>
        <dbReference type="ARBA" id="ARBA00022692"/>
    </source>
</evidence>
<dbReference type="Pfam" id="PF00512">
    <property type="entry name" value="HisKA"/>
    <property type="match status" value="1"/>
</dbReference>
<dbReference type="PRINTS" id="PR00344">
    <property type="entry name" value="BCTRLSENSOR"/>
</dbReference>
<feature type="region of interest" description="Disordered" evidence="11">
    <location>
        <begin position="1"/>
        <end position="43"/>
    </location>
</feature>
<dbReference type="Gene3D" id="1.10.287.130">
    <property type="match status" value="1"/>
</dbReference>
<dbReference type="GO" id="GO:0005886">
    <property type="term" value="C:plasma membrane"/>
    <property type="evidence" value="ECO:0007669"/>
    <property type="project" value="UniProtKB-SubCell"/>
</dbReference>
<evidence type="ECO:0000256" key="3">
    <source>
        <dbReference type="ARBA" id="ARBA00012438"/>
    </source>
</evidence>
<evidence type="ECO:0000256" key="10">
    <source>
        <dbReference type="ARBA" id="ARBA00023136"/>
    </source>
</evidence>
<dbReference type="CDD" id="cd06225">
    <property type="entry name" value="HAMP"/>
    <property type="match status" value="1"/>
</dbReference>
<feature type="domain" description="Histidine kinase" evidence="13">
    <location>
        <begin position="292"/>
        <end position="500"/>
    </location>
</feature>
<dbReference type="EC" id="2.7.13.3" evidence="3"/>
<dbReference type="SMART" id="SM00387">
    <property type="entry name" value="HATPase_c"/>
    <property type="match status" value="1"/>
</dbReference>
<keyword evidence="6 12" id="KW-0812">Transmembrane</keyword>
<keyword evidence="7 15" id="KW-0418">Kinase</keyword>
<dbReference type="Pfam" id="PF02518">
    <property type="entry name" value="HATPase_c"/>
    <property type="match status" value="1"/>
</dbReference>
<dbReference type="EMBL" id="SDKM01000014">
    <property type="protein sequence ID" value="RYP85816.1"/>
    <property type="molecule type" value="Genomic_DNA"/>
</dbReference>
<keyword evidence="10 12" id="KW-0472">Membrane</keyword>
<dbReference type="AlphaFoldDB" id="A0A4Q4ZEJ6"/>